<evidence type="ECO:0000313" key="2">
    <source>
        <dbReference type="Proteomes" id="UP000028524"/>
    </source>
</evidence>
<dbReference type="Gene3D" id="2.130.10.10">
    <property type="entry name" value="YVTN repeat-like/Quinoprotein amine dehydrogenase"/>
    <property type="match status" value="1"/>
</dbReference>
<keyword evidence="2" id="KW-1185">Reference proteome</keyword>
<dbReference type="InParanoid" id="A0A084QK76"/>
<gene>
    <name evidence="1" type="ORF">S40285_10049</name>
</gene>
<evidence type="ECO:0000313" key="1">
    <source>
        <dbReference type="EMBL" id="KFA64361.1"/>
    </source>
</evidence>
<dbReference type="EMBL" id="KL660688">
    <property type="protein sequence ID" value="KFA64361.1"/>
    <property type="molecule type" value="Genomic_DNA"/>
</dbReference>
<dbReference type="SUPFAM" id="SSF69322">
    <property type="entry name" value="Tricorn protease domain 2"/>
    <property type="match status" value="1"/>
</dbReference>
<dbReference type="STRING" id="1283841.A0A084QK76"/>
<organism evidence="1 2">
    <name type="scientific">Stachybotrys chlorohalonatus (strain IBT 40285)</name>
    <dbReference type="NCBI Taxonomy" id="1283841"/>
    <lineage>
        <taxon>Eukaryota</taxon>
        <taxon>Fungi</taxon>
        <taxon>Dikarya</taxon>
        <taxon>Ascomycota</taxon>
        <taxon>Pezizomycotina</taxon>
        <taxon>Sordariomycetes</taxon>
        <taxon>Hypocreomycetidae</taxon>
        <taxon>Hypocreales</taxon>
        <taxon>Stachybotryaceae</taxon>
        <taxon>Stachybotrys</taxon>
    </lineage>
</organism>
<dbReference type="InterPro" id="IPR015943">
    <property type="entry name" value="WD40/YVTN_repeat-like_dom_sf"/>
</dbReference>
<sequence>MGSVAPVHPETMARCIIGPTSARRNACAINARADARFLWWGGGGGCFWGTRRIKGFPDNDDEVPKAFCVREGQSIALSPDCRFLACTNTEGVDINALHTGRCLHAIRTQMGIVTAAAFSVDGTYLALGKVGLVSSRAIAKPTLDVWNLVF</sequence>
<name>A0A084QK76_STAC4</name>
<reference evidence="1 2" key="1">
    <citation type="journal article" date="2014" name="BMC Genomics">
        <title>Comparative genome sequencing reveals chemotype-specific gene clusters in the toxigenic black mold Stachybotrys.</title>
        <authorList>
            <person name="Semeiks J."/>
            <person name="Borek D."/>
            <person name="Otwinowski Z."/>
            <person name="Grishin N.V."/>
        </authorList>
    </citation>
    <scope>NUCLEOTIDE SEQUENCE [LARGE SCALE GENOMIC DNA]</scope>
    <source>
        <strain evidence="1 2">IBT 40285</strain>
    </source>
</reference>
<dbReference type="OrthoDB" id="2013972at2759"/>
<dbReference type="HOGENOM" id="CLU_1741776_0_0_1"/>
<protein>
    <submittedName>
        <fullName evidence="1">Uncharacterized protein</fullName>
    </submittedName>
</protein>
<proteinExistence type="predicted"/>
<dbReference type="Proteomes" id="UP000028524">
    <property type="component" value="Unassembled WGS sequence"/>
</dbReference>
<accession>A0A084QK76</accession>
<dbReference type="AlphaFoldDB" id="A0A084QK76"/>